<organism evidence="1 2">
    <name type="scientific">Avena sativa</name>
    <name type="common">Oat</name>
    <dbReference type="NCBI Taxonomy" id="4498"/>
    <lineage>
        <taxon>Eukaryota</taxon>
        <taxon>Viridiplantae</taxon>
        <taxon>Streptophyta</taxon>
        <taxon>Embryophyta</taxon>
        <taxon>Tracheophyta</taxon>
        <taxon>Spermatophyta</taxon>
        <taxon>Magnoliopsida</taxon>
        <taxon>Liliopsida</taxon>
        <taxon>Poales</taxon>
        <taxon>Poaceae</taxon>
        <taxon>BOP clade</taxon>
        <taxon>Pooideae</taxon>
        <taxon>Poodae</taxon>
        <taxon>Poeae</taxon>
        <taxon>Poeae Chloroplast Group 1 (Aveneae type)</taxon>
        <taxon>Aveninae</taxon>
        <taxon>Avena</taxon>
    </lineage>
</organism>
<reference evidence="1" key="2">
    <citation type="submission" date="2025-09" db="UniProtKB">
        <authorList>
            <consortium name="EnsemblPlants"/>
        </authorList>
    </citation>
    <scope>IDENTIFICATION</scope>
</reference>
<reference evidence="1" key="1">
    <citation type="submission" date="2021-05" db="EMBL/GenBank/DDBJ databases">
        <authorList>
            <person name="Scholz U."/>
            <person name="Mascher M."/>
            <person name="Fiebig A."/>
        </authorList>
    </citation>
    <scope>NUCLEOTIDE SEQUENCE [LARGE SCALE GENOMIC DNA]</scope>
</reference>
<evidence type="ECO:0000313" key="1">
    <source>
        <dbReference type="EnsemblPlants" id="AVESA.00010b.r2.5CG0869260.1.CDS"/>
    </source>
</evidence>
<keyword evidence="2" id="KW-1185">Reference proteome</keyword>
<evidence type="ECO:0000313" key="2">
    <source>
        <dbReference type="Proteomes" id="UP001732700"/>
    </source>
</evidence>
<accession>A0ACD5XXY2</accession>
<dbReference type="EnsemblPlants" id="AVESA.00010b.r2.5CG0869260.1">
    <property type="protein sequence ID" value="AVESA.00010b.r2.5CG0869260.1.CDS"/>
    <property type="gene ID" value="AVESA.00010b.r2.5CG0869260"/>
</dbReference>
<dbReference type="Proteomes" id="UP001732700">
    <property type="component" value="Chromosome 5C"/>
</dbReference>
<proteinExistence type="predicted"/>
<name>A0ACD5XXY2_AVESA</name>
<sequence>MDPAVNAEWTSSEVEEARSLIARLNSNNIIDNNDKNKKHDDIMDALHALFPSNTMKQVTDLYIDLVVEMHMMQQREESHVARGNTHNVCTVPNLVNCNFGDLEESGASGAHVDCTMDDLLNAYNFGVQEEGATMDATVSVFGHPLEHTKIMEMEEAPQMFLRGLRIYGRGDWKNISRHFVTTRTAIQVSSHAQKYFIRLKKQTLSGRAGRQHYSINDVGLHDDDPLTVELPDPTMGPLSPATMSQALNRRLRRVQA</sequence>
<protein>
    <submittedName>
        <fullName evidence="1">Uncharacterized protein</fullName>
    </submittedName>
</protein>